<dbReference type="PANTHER" id="PTHR10909">
    <property type="entry name" value="ELECTRON TRANSPORT OXIDOREDUCTASE"/>
    <property type="match status" value="1"/>
</dbReference>
<dbReference type="InterPro" id="IPR012258">
    <property type="entry name" value="Acyl-CoA_oxidase"/>
</dbReference>
<feature type="active site" description="Proton acceptor" evidence="14">
    <location>
        <position position="432"/>
    </location>
</feature>
<organism evidence="19 20">
    <name type="scientific">Mesorhabditis belari</name>
    <dbReference type="NCBI Taxonomy" id="2138241"/>
    <lineage>
        <taxon>Eukaryota</taxon>
        <taxon>Metazoa</taxon>
        <taxon>Ecdysozoa</taxon>
        <taxon>Nematoda</taxon>
        <taxon>Chromadorea</taxon>
        <taxon>Rhabditida</taxon>
        <taxon>Rhabditina</taxon>
        <taxon>Rhabditomorpha</taxon>
        <taxon>Rhabditoidea</taxon>
        <taxon>Rhabditidae</taxon>
        <taxon>Mesorhabditinae</taxon>
        <taxon>Mesorhabditis</taxon>
    </lineage>
</organism>
<dbReference type="Proteomes" id="UP000887575">
    <property type="component" value="Unassembled WGS sequence"/>
</dbReference>
<dbReference type="Gene3D" id="1.20.140.10">
    <property type="entry name" value="Butyryl-CoA Dehydrogenase, subunit A, domain 3"/>
    <property type="match status" value="2"/>
</dbReference>
<feature type="domain" description="Acyl-coenzyme A oxidase N-terminal" evidence="17">
    <location>
        <begin position="26"/>
        <end position="144"/>
    </location>
</feature>
<dbReference type="FunFam" id="1.20.140.10:FF:000005">
    <property type="entry name" value="Acyl-coenzyme A oxidase"/>
    <property type="match status" value="1"/>
</dbReference>
<dbReference type="GO" id="GO:0005524">
    <property type="term" value="F:ATP binding"/>
    <property type="evidence" value="ECO:0007669"/>
    <property type="project" value="UniProtKB-KW"/>
</dbReference>
<evidence type="ECO:0000313" key="19">
    <source>
        <dbReference type="Proteomes" id="UP000887575"/>
    </source>
</evidence>
<evidence type="ECO:0000256" key="2">
    <source>
        <dbReference type="ARBA" id="ARBA00004275"/>
    </source>
</evidence>
<evidence type="ECO:0000256" key="9">
    <source>
        <dbReference type="ARBA" id="ARBA00022840"/>
    </source>
</evidence>
<keyword evidence="19" id="KW-1185">Reference proteome</keyword>
<accession>A0AAF3EHB5</accession>
<keyword evidence="10" id="KW-0560">Oxidoreductase</keyword>
<feature type="domain" description="Acyl-CoA oxidase C-alpha1" evidence="18">
    <location>
        <begin position="286"/>
        <end position="447"/>
    </location>
</feature>
<keyword evidence="5 13" id="KW-0285">Flavoprotein</keyword>
<evidence type="ECO:0000259" key="16">
    <source>
        <dbReference type="Pfam" id="PF01756"/>
    </source>
</evidence>
<proteinExistence type="inferred from homology"/>
<evidence type="ECO:0000256" key="3">
    <source>
        <dbReference type="ARBA" id="ARBA00004846"/>
    </source>
</evidence>
<keyword evidence="8" id="KW-0276">Fatty acid metabolism</keyword>
<dbReference type="PIRSF" id="PIRSF000168">
    <property type="entry name" value="Acyl-CoA_oxidase"/>
    <property type="match status" value="1"/>
</dbReference>
<evidence type="ECO:0000256" key="15">
    <source>
        <dbReference type="PIRSR" id="PIRSR000168-2"/>
    </source>
</evidence>
<evidence type="ECO:0000256" key="10">
    <source>
        <dbReference type="ARBA" id="ARBA00023002"/>
    </source>
</evidence>
<evidence type="ECO:0000256" key="8">
    <source>
        <dbReference type="ARBA" id="ARBA00022832"/>
    </source>
</evidence>
<evidence type="ECO:0000259" key="18">
    <source>
        <dbReference type="Pfam" id="PF22924"/>
    </source>
</evidence>
<dbReference type="AlphaFoldDB" id="A0AAF3EHB5"/>
<evidence type="ECO:0000256" key="14">
    <source>
        <dbReference type="PIRSR" id="PIRSR000168-1"/>
    </source>
</evidence>
<dbReference type="PANTHER" id="PTHR10909:SF250">
    <property type="entry name" value="PEROXISOMAL ACYL-COENZYME A OXIDASE 1"/>
    <property type="match status" value="1"/>
</dbReference>
<feature type="binding site" evidence="15">
    <location>
        <position position="189"/>
    </location>
    <ligand>
        <name>FAD</name>
        <dbReference type="ChEBI" id="CHEBI:57692"/>
    </ligand>
</feature>
<dbReference type="GO" id="GO:0005777">
    <property type="term" value="C:peroxisome"/>
    <property type="evidence" value="ECO:0007669"/>
    <property type="project" value="UniProtKB-SubCell"/>
</dbReference>
<dbReference type="Gene3D" id="2.40.110.10">
    <property type="entry name" value="Butyryl-CoA Dehydrogenase, subunit A, domain 2"/>
    <property type="match status" value="1"/>
</dbReference>
<dbReference type="SUPFAM" id="SSF47203">
    <property type="entry name" value="Acyl-CoA dehydrogenase C-terminal domain-like"/>
    <property type="match status" value="2"/>
</dbReference>
<dbReference type="InterPro" id="IPR046373">
    <property type="entry name" value="Acyl-CoA_Oxase/DH_mid-dom_sf"/>
</dbReference>
<dbReference type="FunFam" id="2.40.110.10:FF:000003">
    <property type="entry name" value="Acyl-coenzyme A oxidase"/>
    <property type="match status" value="1"/>
</dbReference>
<dbReference type="GO" id="GO:0003997">
    <property type="term" value="F:acyl-CoA oxidase activity"/>
    <property type="evidence" value="ECO:0007669"/>
    <property type="project" value="InterPro"/>
</dbReference>
<keyword evidence="11" id="KW-0443">Lipid metabolism</keyword>
<dbReference type="Pfam" id="PF01756">
    <property type="entry name" value="ACOX"/>
    <property type="match status" value="1"/>
</dbReference>
<dbReference type="FunFam" id="1.20.140.10:FF:000013">
    <property type="entry name" value="Acyl-coenzyme A oxidase"/>
    <property type="match status" value="1"/>
</dbReference>
<dbReference type="InterPro" id="IPR037069">
    <property type="entry name" value="AcylCoA_DH/ox_N_sf"/>
</dbReference>
<evidence type="ECO:0000256" key="12">
    <source>
        <dbReference type="ARBA" id="ARBA00023140"/>
    </source>
</evidence>
<evidence type="ECO:0000256" key="5">
    <source>
        <dbReference type="ARBA" id="ARBA00022630"/>
    </source>
</evidence>
<evidence type="ECO:0000256" key="11">
    <source>
        <dbReference type="ARBA" id="ARBA00023098"/>
    </source>
</evidence>
<dbReference type="Pfam" id="PF14749">
    <property type="entry name" value="Acyl-CoA_ox_N"/>
    <property type="match status" value="1"/>
</dbReference>
<comment type="similarity">
    <text evidence="4 13">Belongs to the acyl-CoA oxidase family.</text>
</comment>
<evidence type="ECO:0000256" key="4">
    <source>
        <dbReference type="ARBA" id="ARBA00006288"/>
    </source>
</evidence>
<dbReference type="SUPFAM" id="SSF56645">
    <property type="entry name" value="Acyl-CoA dehydrogenase NM domain-like"/>
    <property type="match status" value="1"/>
</dbReference>
<comment type="pathway">
    <text evidence="3">Lipid metabolism; peroxisomal fatty acid beta-oxidation.</text>
</comment>
<comment type="cofactor">
    <cofactor evidence="1">
        <name>FAD</name>
        <dbReference type="ChEBI" id="CHEBI:57692"/>
    </cofactor>
</comment>
<keyword evidence="12" id="KW-0576">Peroxisome</keyword>
<dbReference type="GO" id="GO:0033540">
    <property type="term" value="P:fatty acid beta-oxidation using acyl-CoA oxidase"/>
    <property type="evidence" value="ECO:0007669"/>
    <property type="project" value="TreeGrafter"/>
</dbReference>
<feature type="domain" description="Acyl-CoA oxidase C-terminal" evidence="16">
    <location>
        <begin position="486"/>
        <end position="662"/>
    </location>
</feature>
<reference evidence="20" key="1">
    <citation type="submission" date="2024-02" db="UniProtKB">
        <authorList>
            <consortium name="WormBaseParasite"/>
        </authorList>
    </citation>
    <scope>IDENTIFICATION</scope>
</reference>
<evidence type="ECO:0000256" key="1">
    <source>
        <dbReference type="ARBA" id="ARBA00001974"/>
    </source>
</evidence>
<evidence type="ECO:0000256" key="7">
    <source>
        <dbReference type="ARBA" id="ARBA00022827"/>
    </source>
</evidence>
<dbReference type="Gene3D" id="1.10.540.10">
    <property type="entry name" value="Acyl-CoA dehydrogenase/oxidase, N-terminal domain"/>
    <property type="match status" value="1"/>
</dbReference>
<dbReference type="GO" id="GO:0071949">
    <property type="term" value="F:FAD binding"/>
    <property type="evidence" value="ECO:0007669"/>
    <property type="project" value="InterPro"/>
</dbReference>
<dbReference type="Pfam" id="PF22924">
    <property type="entry name" value="ACOX_C_alpha1"/>
    <property type="match status" value="1"/>
</dbReference>
<dbReference type="InterPro" id="IPR002655">
    <property type="entry name" value="Acyl-CoA_oxidase_C"/>
</dbReference>
<dbReference type="InterPro" id="IPR029320">
    <property type="entry name" value="Acyl-CoA_ox_N"/>
</dbReference>
<protein>
    <recommendedName>
        <fullName evidence="13">Acyl-coenzyme A oxidase</fullName>
    </recommendedName>
</protein>
<keyword evidence="7 13" id="KW-0274">FAD</keyword>
<evidence type="ECO:0000256" key="6">
    <source>
        <dbReference type="ARBA" id="ARBA00022741"/>
    </source>
</evidence>
<dbReference type="WBParaSite" id="MBELARI_LOCUS13389">
    <property type="protein sequence ID" value="MBELARI_LOCUS13389"/>
    <property type="gene ID" value="MBELARI_LOCUS13389"/>
</dbReference>
<keyword evidence="9" id="KW-0067">ATP-binding</keyword>
<keyword evidence="6" id="KW-0547">Nucleotide-binding</keyword>
<name>A0AAF3EHB5_9BILA</name>
<dbReference type="InterPro" id="IPR055060">
    <property type="entry name" value="ACOX_C_alpha1"/>
</dbReference>
<sequence length="669" mass="75603">MPLNHLIRDGDNPDITEERQKATFSTEELAIEIYGEPLAQRRREISAEVLKRPELLDDCPHVFLDRTTKVENSMKKTVAVMEKGSEICDFTSREELGHLVCEVFGDDGFPLSIHFVMFLPAIQGQADDEQAEQWIPRAMRLEFIGTYAQTELGHGTNLRALETTATYDKRTQEFILHTPTVSAYKWWPGNLGKTANYVIANAQLYIDGKSHGPHNFLVQIRDENTHQPMPGITVGDIGPKFGLNTNDNGFLRFDHVRIPRRNMLMRHSKVSADGVYSPPVHPKLSYGAMIFVRATMIRMLAHVVLKAATIAIRYSCVRRQGEIKAGNGEVKILEYQTQQHRLFTALARGFAYRLVGDEVKNLYEKIAEEVKHGNVEQLADLHALLSGMKSIVSYDSGKAIEQCRMACGGHGYSHASGIPEMYAVEIAGCTYEGENMVMLQQQARYLVKGIHRLAHGEELSTMLQYLANTSNNKFRIGESGVDLENALILALEYIARSTIERVTARLDSLQNKGLSAENAWNENAVELTRASRTHTRLWIARCFRDRVHRIENHAIRSALTDILELFLTYEVVDMSQYLYQGGYANSDQVAQVKDAMYKLLEKIRPNAVSYVDAYEVSDTELRSVLGRRDGNVYDNLLKWAKSNPLNRTEVLPAVEKHLMPMMLAAKSKL</sequence>
<comment type="subcellular location">
    <subcellularLocation>
        <location evidence="2">Peroxisome</location>
    </subcellularLocation>
</comment>
<dbReference type="GO" id="GO:1904070">
    <property type="term" value="P:ascaroside biosynthetic process"/>
    <property type="evidence" value="ECO:0007669"/>
    <property type="project" value="TreeGrafter"/>
</dbReference>
<evidence type="ECO:0000259" key="17">
    <source>
        <dbReference type="Pfam" id="PF14749"/>
    </source>
</evidence>
<feature type="binding site" evidence="15">
    <location>
        <position position="150"/>
    </location>
    <ligand>
        <name>FAD</name>
        <dbReference type="ChEBI" id="CHEBI:57692"/>
    </ligand>
</feature>
<dbReference type="InterPro" id="IPR036250">
    <property type="entry name" value="AcylCo_DH-like_C"/>
</dbReference>
<dbReference type="GO" id="GO:0005504">
    <property type="term" value="F:fatty acid binding"/>
    <property type="evidence" value="ECO:0007669"/>
    <property type="project" value="TreeGrafter"/>
</dbReference>
<dbReference type="InterPro" id="IPR009100">
    <property type="entry name" value="AcylCoA_DH/oxidase_NM_dom_sf"/>
</dbReference>
<dbReference type="GO" id="GO:0055088">
    <property type="term" value="P:lipid homeostasis"/>
    <property type="evidence" value="ECO:0007669"/>
    <property type="project" value="TreeGrafter"/>
</dbReference>
<evidence type="ECO:0000313" key="20">
    <source>
        <dbReference type="WBParaSite" id="MBELARI_LOCUS13389"/>
    </source>
</evidence>
<evidence type="ECO:0000256" key="13">
    <source>
        <dbReference type="PIRNR" id="PIRNR000168"/>
    </source>
</evidence>